<evidence type="ECO:0000313" key="7">
    <source>
        <dbReference type="EMBL" id="MBE9216436.1"/>
    </source>
</evidence>
<keyword evidence="4 6" id="KW-0802">TPR repeat</keyword>
<comment type="subcellular location">
    <subcellularLocation>
        <location evidence="1">Cytoplasm</location>
    </subcellularLocation>
</comment>
<accession>A0A8J7K418</accession>
<dbReference type="PANTHER" id="PTHR46630:SF1">
    <property type="entry name" value="TETRATRICOPEPTIDE REPEAT PROTEIN 29"/>
    <property type="match status" value="1"/>
</dbReference>
<feature type="repeat" description="TPR" evidence="6">
    <location>
        <begin position="353"/>
        <end position="386"/>
    </location>
</feature>
<comment type="caution">
    <text evidence="7">The sequence shown here is derived from an EMBL/GenBank/DDBJ whole genome shotgun (WGS) entry which is preliminary data.</text>
</comment>
<evidence type="ECO:0000256" key="4">
    <source>
        <dbReference type="ARBA" id="ARBA00022803"/>
    </source>
</evidence>
<evidence type="ECO:0000256" key="3">
    <source>
        <dbReference type="ARBA" id="ARBA00022737"/>
    </source>
</evidence>
<dbReference type="InterPro" id="IPR051476">
    <property type="entry name" value="Bac_ResReg_Asp_Phosphatase"/>
</dbReference>
<reference evidence="7" key="1">
    <citation type="submission" date="2020-10" db="EMBL/GenBank/DDBJ databases">
        <authorList>
            <person name="Castelo-Branco R."/>
            <person name="Eusebio N."/>
            <person name="Adriana R."/>
            <person name="Vieira A."/>
            <person name="Brugerolle De Fraissinette N."/>
            <person name="Rezende De Castro R."/>
            <person name="Schneider M.P."/>
            <person name="Vasconcelos V."/>
            <person name="Leao P.N."/>
        </authorList>
    </citation>
    <scope>NUCLEOTIDE SEQUENCE</scope>
    <source>
        <strain evidence="7">LEGE 06105</strain>
    </source>
</reference>
<dbReference type="PANTHER" id="PTHR46630">
    <property type="entry name" value="TETRATRICOPEPTIDE REPEAT PROTEIN 29"/>
    <property type="match status" value="1"/>
</dbReference>
<protein>
    <recommendedName>
        <fullName evidence="9">TPR repeat-containing protein</fullName>
    </recommendedName>
</protein>
<dbReference type="PROSITE" id="PS50005">
    <property type="entry name" value="TPR"/>
    <property type="match status" value="1"/>
</dbReference>
<dbReference type="InterPro" id="IPR019734">
    <property type="entry name" value="TPR_rpt"/>
</dbReference>
<evidence type="ECO:0000256" key="6">
    <source>
        <dbReference type="PROSITE-ProRule" id="PRU00339"/>
    </source>
</evidence>
<dbReference type="SUPFAM" id="SSF48452">
    <property type="entry name" value="TPR-like"/>
    <property type="match status" value="1"/>
</dbReference>
<evidence type="ECO:0000313" key="8">
    <source>
        <dbReference type="Proteomes" id="UP000620559"/>
    </source>
</evidence>
<dbReference type="Proteomes" id="UP000620559">
    <property type="component" value="Unassembled WGS sequence"/>
</dbReference>
<evidence type="ECO:0000256" key="2">
    <source>
        <dbReference type="ARBA" id="ARBA00022490"/>
    </source>
</evidence>
<dbReference type="AlphaFoldDB" id="A0A8J7K418"/>
<dbReference type="EMBL" id="JADEWL010000168">
    <property type="protein sequence ID" value="MBE9216436.1"/>
    <property type="molecule type" value="Genomic_DNA"/>
</dbReference>
<name>A0A8J7K418_9CYAN</name>
<evidence type="ECO:0000256" key="1">
    <source>
        <dbReference type="ARBA" id="ARBA00004496"/>
    </source>
</evidence>
<gene>
    <name evidence="7" type="ORF">IQ247_27885</name>
</gene>
<dbReference type="RefSeq" id="WP_193924998.1">
    <property type="nucleotide sequence ID" value="NZ_JADEWL010000168.1"/>
</dbReference>
<proteinExistence type="inferred from homology"/>
<comment type="similarity">
    <text evidence="5">Belongs to the Rap family.</text>
</comment>
<keyword evidence="8" id="KW-1185">Reference proteome</keyword>
<dbReference type="SMART" id="SM00028">
    <property type="entry name" value="TPR"/>
    <property type="match status" value="4"/>
</dbReference>
<evidence type="ECO:0008006" key="9">
    <source>
        <dbReference type="Google" id="ProtNLM"/>
    </source>
</evidence>
<sequence length="404" mass="45918">MINIQRLSITITTTLTICLLWTSLVLAKEKKPRPPKKFPPSPLEITVPDPLLPSSVNKKPLSDEELSFLSEALDQLDREATAKLQAGDTEGAFATWNRELRLRRYLGTLAEIQALSRVGGFAYTKNDRQQIRYITQRLQAIQKQSQQTTDLQVLQALGDAYLQVRSPSLAVEVYNQVLIIVRASSDIVKEVDTLKTIAKIHLDWFDYPAAATTYEQLLNQVSNSNDIEESLKDLAYIYDRTKQHQKAINARQKLSLLYRQQNKITELAALKLAMASNYEALAKENPEQLDAAFQNYQEAYTMAWELQQYVRAAEALQKLIALYIANDQTEDALQTSQILLQAEQRAANFYGMMNTYEQIGKIHLQRQENQFAIAAFQKGLELAQQLGSETNLFTQQIEKISGRN</sequence>
<keyword evidence="2" id="KW-0963">Cytoplasm</keyword>
<keyword evidence="3" id="KW-0677">Repeat</keyword>
<dbReference type="InterPro" id="IPR011990">
    <property type="entry name" value="TPR-like_helical_dom_sf"/>
</dbReference>
<organism evidence="7 8">
    <name type="scientific">Plectonema cf. radiosum LEGE 06105</name>
    <dbReference type="NCBI Taxonomy" id="945769"/>
    <lineage>
        <taxon>Bacteria</taxon>
        <taxon>Bacillati</taxon>
        <taxon>Cyanobacteriota</taxon>
        <taxon>Cyanophyceae</taxon>
        <taxon>Oscillatoriophycideae</taxon>
        <taxon>Oscillatoriales</taxon>
        <taxon>Microcoleaceae</taxon>
        <taxon>Plectonema</taxon>
    </lineage>
</organism>
<evidence type="ECO:0000256" key="5">
    <source>
        <dbReference type="ARBA" id="ARBA00038253"/>
    </source>
</evidence>
<dbReference type="GO" id="GO:0005737">
    <property type="term" value="C:cytoplasm"/>
    <property type="evidence" value="ECO:0007669"/>
    <property type="project" value="UniProtKB-SubCell"/>
</dbReference>
<dbReference type="Gene3D" id="1.25.40.10">
    <property type="entry name" value="Tetratricopeptide repeat domain"/>
    <property type="match status" value="2"/>
</dbReference>